<sequence>VSERTVRRWLDEGIQLDGELIRLQFVRIDERRCIKEQDLNVFISERRRTLENRERRHEKFTTKD</sequence>
<evidence type="ECO:0000313" key="1">
    <source>
        <dbReference type="EMBL" id="GAI30937.1"/>
    </source>
</evidence>
<proteinExistence type="predicted"/>
<dbReference type="AlphaFoldDB" id="X1MH07"/>
<name>X1MH07_9ZZZZ</name>
<dbReference type="EMBL" id="BARV01019453">
    <property type="protein sequence ID" value="GAI30937.1"/>
    <property type="molecule type" value="Genomic_DNA"/>
</dbReference>
<protein>
    <recommendedName>
        <fullName evidence="2">Helix-turn-helix domain-containing protein</fullName>
    </recommendedName>
</protein>
<accession>X1MH07</accession>
<gene>
    <name evidence="1" type="ORF">S06H3_32689</name>
</gene>
<organism evidence="1">
    <name type="scientific">marine sediment metagenome</name>
    <dbReference type="NCBI Taxonomy" id="412755"/>
    <lineage>
        <taxon>unclassified sequences</taxon>
        <taxon>metagenomes</taxon>
        <taxon>ecological metagenomes</taxon>
    </lineage>
</organism>
<comment type="caution">
    <text evidence="1">The sequence shown here is derived from an EMBL/GenBank/DDBJ whole genome shotgun (WGS) entry which is preliminary data.</text>
</comment>
<reference evidence="1" key="1">
    <citation type="journal article" date="2014" name="Front. Microbiol.">
        <title>High frequency of phylogenetically diverse reductive dehalogenase-homologous genes in deep subseafloor sedimentary metagenomes.</title>
        <authorList>
            <person name="Kawai M."/>
            <person name="Futagami T."/>
            <person name="Toyoda A."/>
            <person name="Takaki Y."/>
            <person name="Nishi S."/>
            <person name="Hori S."/>
            <person name="Arai W."/>
            <person name="Tsubouchi T."/>
            <person name="Morono Y."/>
            <person name="Uchiyama I."/>
            <person name="Ito T."/>
            <person name="Fujiyama A."/>
            <person name="Inagaki F."/>
            <person name="Takami H."/>
        </authorList>
    </citation>
    <scope>NUCLEOTIDE SEQUENCE</scope>
    <source>
        <strain evidence="1">Expedition CK06-06</strain>
    </source>
</reference>
<evidence type="ECO:0008006" key="2">
    <source>
        <dbReference type="Google" id="ProtNLM"/>
    </source>
</evidence>
<feature type="non-terminal residue" evidence="1">
    <location>
        <position position="1"/>
    </location>
</feature>